<organism evidence="1 2">
    <name type="scientific">Lindgomyces ingoldianus</name>
    <dbReference type="NCBI Taxonomy" id="673940"/>
    <lineage>
        <taxon>Eukaryota</taxon>
        <taxon>Fungi</taxon>
        <taxon>Dikarya</taxon>
        <taxon>Ascomycota</taxon>
        <taxon>Pezizomycotina</taxon>
        <taxon>Dothideomycetes</taxon>
        <taxon>Pleosporomycetidae</taxon>
        <taxon>Pleosporales</taxon>
        <taxon>Lindgomycetaceae</taxon>
        <taxon>Lindgomyces</taxon>
    </lineage>
</organism>
<evidence type="ECO:0000313" key="1">
    <source>
        <dbReference type="EMBL" id="KAF2463139.1"/>
    </source>
</evidence>
<protein>
    <submittedName>
        <fullName evidence="1">Vacuolar segregation protein</fullName>
    </submittedName>
</protein>
<reference evidence="1" key="1">
    <citation type="journal article" date="2020" name="Stud. Mycol.">
        <title>101 Dothideomycetes genomes: a test case for predicting lifestyles and emergence of pathogens.</title>
        <authorList>
            <person name="Haridas S."/>
            <person name="Albert R."/>
            <person name="Binder M."/>
            <person name="Bloem J."/>
            <person name="Labutti K."/>
            <person name="Salamov A."/>
            <person name="Andreopoulos B."/>
            <person name="Baker S."/>
            <person name="Barry K."/>
            <person name="Bills G."/>
            <person name="Bluhm B."/>
            <person name="Cannon C."/>
            <person name="Castanera R."/>
            <person name="Culley D."/>
            <person name="Daum C."/>
            <person name="Ezra D."/>
            <person name="Gonzalez J."/>
            <person name="Henrissat B."/>
            <person name="Kuo A."/>
            <person name="Liang C."/>
            <person name="Lipzen A."/>
            <person name="Lutzoni F."/>
            <person name="Magnuson J."/>
            <person name="Mondo S."/>
            <person name="Nolan M."/>
            <person name="Ohm R."/>
            <person name="Pangilinan J."/>
            <person name="Park H.-J."/>
            <person name="Ramirez L."/>
            <person name="Alfaro M."/>
            <person name="Sun H."/>
            <person name="Tritt A."/>
            <person name="Yoshinaga Y."/>
            <person name="Zwiers L.-H."/>
            <person name="Turgeon B."/>
            <person name="Goodwin S."/>
            <person name="Spatafora J."/>
            <person name="Crous P."/>
            <person name="Grigoriev I."/>
        </authorList>
    </citation>
    <scope>NUCLEOTIDE SEQUENCE</scope>
    <source>
        <strain evidence="1">ATCC 200398</strain>
    </source>
</reference>
<name>A0ACB6Q813_9PLEO</name>
<accession>A0ACB6Q813</accession>
<sequence length="649" mass="70511">YSTLKMLLLVVGLSALAAVSALDVKVANTGGNETSGLQYGIIKLICAWDINHSGDGGIYAELIRNQCVQPTVHPSVIEPWKAVGSAQLSLQSLSQPLSSALPTSLNVAASSGQVGISNTGYWGIEVKAQKYTGSFWVKGTYGGPFTASLSNYLSNETLGSVAVTSNVTANDWTEYTFTLTPEKTAENVNNTFSITYDASATNGSLNFNLISLFPPTYNNRLNGMRPDLMEALAGLHPSFLRFPGGNNLEGEDPPYYLKWNETIGPLKDRPGYPGTWGYENTNGLGLIEYLHWCEDLNMEPVLAVWAGFYLNGPVIPESELQPYIDDVLNELEFLMGSTDTTYGTLRASLGYPDPWIIKYVEVGNEDNLGGGGSSYESYRFQAFKDAINAKYPDIFVLASTADYQFAETENAGEDYHQYTRPDYFVGQFCFFDNFPMGFKTMIGEYAAVQPNIPGGGGVNWNAPRWPFPMWIGTVSEAVFLIGAERNADKIFGAAYAPLFQNVNSYEWTPDLISYSADPSADVMSTSYHMIQLLSSHRISQILPVSTPDFGPVYYVAGYSNSSNSYILKAAVYNATETVPMSVTFDGVSEGAEGTLTVLTAPNGLTYNGVGDSVVTTSSTSLTAGSQGEFEFELPNLSISVLEVKGRVED</sequence>
<gene>
    <name evidence="1" type="ORF">BDR25DRAFT_384879</name>
</gene>
<dbReference type="Proteomes" id="UP000799755">
    <property type="component" value="Unassembled WGS sequence"/>
</dbReference>
<proteinExistence type="predicted"/>
<evidence type="ECO:0000313" key="2">
    <source>
        <dbReference type="Proteomes" id="UP000799755"/>
    </source>
</evidence>
<comment type="caution">
    <text evidence="1">The sequence shown here is derived from an EMBL/GenBank/DDBJ whole genome shotgun (WGS) entry which is preliminary data.</text>
</comment>
<keyword evidence="2" id="KW-1185">Reference proteome</keyword>
<dbReference type="EMBL" id="MU003553">
    <property type="protein sequence ID" value="KAF2463139.1"/>
    <property type="molecule type" value="Genomic_DNA"/>
</dbReference>
<feature type="non-terminal residue" evidence="1">
    <location>
        <position position="1"/>
    </location>
</feature>